<protein>
    <submittedName>
        <fullName evidence="1">Uncharacterized protein</fullName>
    </submittedName>
</protein>
<comment type="caution">
    <text evidence="1">The sequence shown here is derived from an EMBL/GenBank/DDBJ whole genome shotgun (WGS) entry which is preliminary data.</text>
</comment>
<keyword evidence="2" id="KW-1185">Reference proteome</keyword>
<evidence type="ECO:0000313" key="2">
    <source>
        <dbReference type="Proteomes" id="UP000683925"/>
    </source>
</evidence>
<organism evidence="1 2">
    <name type="scientific">Paramecium octaurelia</name>
    <dbReference type="NCBI Taxonomy" id="43137"/>
    <lineage>
        <taxon>Eukaryota</taxon>
        <taxon>Sar</taxon>
        <taxon>Alveolata</taxon>
        <taxon>Ciliophora</taxon>
        <taxon>Intramacronucleata</taxon>
        <taxon>Oligohymenophorea</taxon>
        <taxon>Peniculida</taxon>
        <taxon>Parameciidae</taxon>
        <taxon>Paramecium</taxon>
    </lineage>
</organism>
<evidence type="ECO:0000313" key="1">
    <source>
        <dbReference type="EMBL" id="CAD8206396.1"/>
    </source>
</evidence>
<dbReference type="Proteomes" id="UP000683925">
    <property type="component" value="Unassembled WGS sequence"/>
</dbReference>
<sequence length="69" mass="8449">MQRHFLSTQQIYIFISRKSLLFSPSRQYLDSAWIVEQQKDQSKKQRSIYYIYLSIPKIMSVKDFLKWRG</sequence>
<dbReference type="AlphaFoldDB" id="A0A8S1XYC8"/>
<gene>
    <name evidence="1" type="ORF">POCTA_138.1.T1380008</name>
</gene>
<accession>A0A8S1XYC8</accession>
<name>A0A8S1XYC8_PAROT</name>
<reference evidence="1" key="1">
    <citation type="submission" date="2021-01" db="EMBL/GenBank/DDBJ databases">
        <authorList>
            <consortium name="Genoscope - CEA"/>
            <person name="William W."/>
        </authorList>
    </citation>
    <scope>NUCLEOTIDE SEQUENCE</scope>
</reference>
<proteinExistence type="predicted"/>
<dbReference type="EMBL" id="CAJJDP010000139">
    <property type="protein sequence ID" value="CAD8206396.1"/>
    <property type="molecule type" value="Genomic_DNA"/>
</dbReference>